<gene>
    <name evidence="1" type="ORF">DAY19_02875</name>
</gene>
<dbReference type="EMBL" id="QDKL01000001">
    <property type="protein sequence ID" value="RZF22733.1"/>
    <property type="molecule type" value="Genomic_DNA"/>
</dbReference>
<dbReference type="RefSeq" id="WP_114705678.1">
    <property type="nucleotide sequence ID" value="NZ_QDKL01000001.1"/>
</dbReference>
<name>A0ABY0IIG0_9BACT</name>
<dbReference type="InterPro" id="IPR036457">
    <property type="entry name" value="PPM-type-like_dom_sf"/>
</dbReference>
<dbReference type="Proteomes" id="UP000443582">
    <property type="component" value="Unassembled WGS sequence"/>
</dbReference>
<evidence type="ECO:0008006" key="3">
    <source>
        <dbReference type="Google" id="ProtNLM"/>
    </source>
</evidence>
<dbReference type="Gene3D" id="3.60.40.10">
    <property type="entry name" value="PPM-type phosphatase domain"/>
    <property type="match status" value="1"/>
</dbReference>
<sequence length="356" mass="40151">MHVRIIDSDIDKIAVDKLNNLLELLNLPQSQEGQSSIDRELDASQVVFTKSFKNVESKDHFIIIYNEGDDLDRSLLDNEMCLGIFFADKSVEENYLNIKNAIEGLRALETQKQLLFKMNSVMEGLVGQVENIKEMHRNMAPFRSEKLRGVGITSRFCAGTSNGGEFFDFFKIGGEVWIVSLHASSYMLIGNFLSLIETWKLESNIDMTKVISNLESKKDDFSEYGDASILIARIKLSDLSAEVLNIGDHELLNKDGVVLARNGSAFPSNYNTSTQEVQLNKGEGLLLLSPGFFKNIEDKIDGEEYLTFVKKNWAAPVEFISELTFQTKKGYNENDFLPNDQTILMIEVDKNAISKI</sequence>
<protein>
    <recommendedName>
        <fullName evidence="3">PPM-type phosphatase domain-containing protein</fullName>
    </recommendedName>
</protein>
<proteinExistence type="predicted"/>
<organism evidence="1 2">
    <name type="scientific">Halobacteriovorax vibrionivorans</name>
    <dbReference type="NCBI Taxonomy" id="2152716"/>
    <lineage>
        <taxon>Bacteria</taxon>
        <taxon>Pseudomonadati</taxon>
        <taxon>Bdellovibrionota</taxon>
        <taxon>Bacteriovoracia</taxon>
        <taxon>Bacteriovoracales</taxon>
        <taxon>Halobacteriovoraceae</taxon>
        <taxon>Halobacteriovorax</taxon>
    </lineage>
</organism>
<evidence type="ECO:0000313" key="2">
    <source>
        <dbReference type="Proteomes" id="UP000443582"/>
    </source>
</evidence>
<keyword evidence="2" id="KW-1185">Reference proteome</keyword>
<comment type="caution">
    <text evidence="1">The sequence shown here is derived from an EMBL/GenBank/DDBJ whole genome shotgun (WGS) entry which is preliminary data.</text>
</comment>
<accession>A0ABY0IIG0</accession>
<evidence type="ECO:0000313" key="1">
    <source>
        <dbReference type="EMBL" id="RZF22733.1"/>
    </source>
</evidence>
<reference evidence="2" key="1">
    <citation type="journal article" date="2019" name="Int. J. Syst. Evol. Microbiol.">
        <title>Halobacteriovorax valvorus sp. nov., a novel prokaryotic predator isolated from coastal seawater of China.</title>
        <authorList>
            <person name="Chen M.-X."/>
        </authorList>
    </citation>
    <scope>NUCLEOTIDE SEQUENCE [LARGE SCALE GENOMIC DNA]</scope>
    <source>
        <strain evidence="2">BL9</strain>
    </source>
</reference>